<accession>A0A9X2NIC8</accession>
<feature type="region of interest" description="Disordered" evidence="1">
    <location>
        <begin position="186"/>
        <end position="219"/>
    </location>
</feature>
<keyword evidence="4" id="KW-1185">Reference proteome</keyword>
<dbReference type="RefSeq" id="WP_257924382.1">
    <property type="nucleotide sequence ID" value="NZ_JAMXQV010000021.1"/>
</dbReference>
<comment type="caution">
    <text evidence="3">The sequence shown here is derived from an EMBL/GenBank/DDBJ whole genome shotgun (WGS) entry which is preliminary data.</text>
</comment>
<feature type="domain" description="Pvc16 N-terminal" evidence="2">
    <location>
        <begin position="4"/>
        <end position="179"/>
    </location>
</feature>
<evidence type="ECO:0000256" key="1">
    <source>
        <dbReference type="SAM" id="MobiDB-lite"/>
    </source>
</evidence>
<proteinExistence type="predicted"/>
<evidence type="ECO:0000259" key="2">
    <source>
        <dbReference type="Pfam" id="PF14065"/>
    </source>
</evidence>
<organism evidence="3 4">
    <name type="scientific">Amycolatopsis iheyensis</name>
    <dbReference type="NCBI Taxonomy" id="2945988"/>
    <lineage>
        <taxon>Bacteria</taxon>
        <taxon>Bacillati</taxon>
        <taxon>Actinomycetota</taxon>
        <taxon>Actinomycetes</taxon>
        <taxon>Pseudonocardiales</taxon>
        <taxon>Pseudonocardiaceae</taxon>
        <taxon>Amycolatopsis</taxon>
    </lineage>
</organism>
<sequence length="219" mass="23210">MFDEVDIALRSLLRESLSRDVVVRFDAPGERWTDECSGTETVGVFLHRVREDLAAGTPAGWTDERDPDGRVVRRTRPSRRYELCYLVTAWADDIEREHLLLGAVLSACTRTGVLPATHLTGALARTGAPVTLSVAQPGLSAAPVDIWTALGVAARGCLDLVVVAALATAEPEPVASAPVAVDLGSEVLGPPQREAGRGRRRAPLITEGVRDGQGSGEAG</sequence>
<dbReference type="Pfam" id="PF14065">
    <property type="entry name" value="Pvc16_N"/>
    <property type="match status" value="1"/>
</dbReference>
<dbReference type="Proteomes" id="UP001144096">
    <property type="component" value="Unassembled WGS sequence"/>
</dbReference>
<dbReference type="InterPro" id="IPR025351">
    <property type="entry name" value="Pvc16_N"/>
</dbReference>
<gene>
    <name evidence="3" type="ORF">M8542_33830</name>
</gene>
<dbReference type="EMBL" id="JAMXQV010000021">
    <property type="protein sequence ID" value="MCR6487818.1"/>
    <property type="molecule type" value="Genomic_DNA"/>
</dbReference>
<evidence type="ECO:0000313" key="4">
    <source>
        <dbReference type="Proteomes" id="UP001144096"/>
    </source>
</evidence>
<name>A0A9X2NIC8_9PSEU</name>
<protein>
    <submittedName>
        <fullName evidence="3">DUF4255 domain-containing protein</fullName>
    </submittedName>
</protein>
<evidence type="ECO:0000313" key="3">
    <source>
        <dbReference type="EMBL" id="MCR6487818.1"/>
    </source>
</evidence>
<dbReference type="AlphaFoldDB" id="A0A9X2NIC8"/>
<reference evidence="3" key="1">
    <citation type="submission" date="2022-06" db="EMBL/GenBank/DDBJ databases">
        <title>Amycolatopsis iheyaensis sp. nov., a new species of the genus Amycolatopsis isolated from soil in Iheya island, Japan.</title>
        <authorList>
            <person name="Ngamcharungchit C."/>
            <person name="Kanto H."/>
            <person name="Take A."/>
            <person name="Intra B."/>
            <person name="Matsumoto A."/>
            <person name="Panbangred W."/>
            <person name="Inahashi Y."/>
        </authorList>
    </citation>
    <scope>NUCLEOTIDE SEQUENCE</scope>
    <source>
        <strain evidence="3">OK19-0408</strain>
    </source>
</reference>